<dbReference type="SMART" id="SM00219">
    <property type="entry name" value="TyrKc"/>
    <property type="match status" value="1"/>
</dbReference>
<evidence type="ECO:0000256" key="7">
    <source>
        <dbReference type="ARBA" id="ARBA00022741"/>
    </source>
</evidence>
<comment type="catalytic activity">
    <reaction evidence="12">
        <text>L-threonyl-[protein] + ATP = O-phospho-L-threonyl-[protein] + ADP + H(+)</text>
        <dbReference type="Rhea" id="RHEA:46608"/>
        <dbReference type="Rhea" id="RHEA-COMP:11060"/>
        <dbReference type="Rhea" id="RHEA-COMP:11605"/>
        <dbReference type="ChEBI" id="CHEBI:15378"/>
        <dbReference type="ChEBI" id="CHEBI:30013"/>
        <dbReference type="ChEBI" id="CHEBI:30616"/>
        <dbReference type="ChEBI" id="CHEBI:61977"/>
        <dbReference type="ChEBI" id="CHEBI:456216"/>
        <dbReference type="EC" id="2.7.11.1"/>
    </reaction>
</comment>
<evidence type="ECO:0000256" key="9">
    <source>
        <dbReference type="ARBA" id="ARBA00022840"/>
    </source>
</evidence>
<dbReference type="Proteomes" id="UP001420932">
    <property type="component" value="Unassembled WGS sequence"/>
</dbReference>
<dbReference type="EMBL" id="JBBNAF010000009">
    <property type="protein sequence ID" value="KAK9114926.1"/>
    <property type="molecule type" value="Genomic_DNA"/>
</dbReference>
<keyword evidence="3" id="KW-0723">Serine/threonine-protein kinase</keyword>
<keyword evidence="7" id="KW-0547">Nucleotide-binding</keyword>
<dbReference type="InterPro" id="IPR052232">
    <property type="entry name" value="RLK_Ser/Thr-Kinase"/>
</dbReference>
<comment type="catalytic activity">
    <reaction evidence="13">
        <text>L-seryl-[protein] + ATP = O-phospho-L-seryl-[protein] + ADP + H(+)</text>
        <dbReference type="Rhea" id="RHEA:17989"/>
        <dbReference type="Rhea" id="RHEA-COMP:9863"/>
        <dbReference type="Rhea" id="RHEA-COMP:11604"/>
        <dbReference type="ChEBI" id="CHEBI:15378"/>
        <dbReference type="ChEBI" id="CHEBI:29999"/>
        <dbReference type="ChEBI" id="CHEBI:30616"/>
        <dbReference type="ChEBI" id="CHEBI:83421"/>
        <dbReference type="ChEBI" id="CHEBI:456216"/>
        <dbReference type="EC" id="2.7.11.1"/>
    </reaction>
</comment>
<comment type="subcellular location">
    <subcellularLocation>
        <location evidence="1">Membrane</location>
        <topology evidence="1">Single-pass membrane protein</topology>
    </subcellularLocation>
</comment>
<evidence type="ECO:0000256" key="6">
    <source>
        <dbReference type="ARBA" id="ARBA00022692"/>
    </source>
</evidence>
<name>A0AAP0NSI7_9MAGN</name>
<protein>
    <recommendedName>
        <fullName evidence="2">non-specific serine/threonine protein kinase</fullName>
        <ecNumber evidence="2">2.7.11.1</ecNumber>
    </recommendedName>
</protein>
<dbReference type="GO" id="GO:0005524">
    <property type="term" value="F:ATP binding"/>
    <property type="evidence" value="ECO:0007669"/>
    <property type="project" value="UniProtKB-KW"/>
</dbReference>
<keyword evidence="8" id="KW-0418">Kinase</keyword>
<dbReference type="GO" id="GO:0004674">
    <property type="term" value="F:protein serine/threonine kinase activity"/>
    <property type="evidence" value="ECO:0007669"/>
    <property type="project" value="UniProtKB-KW"/>
</dbReference>
<evidence type="ECO:0000256" key="8">
    <source>
        <dbReference type="ARBA" id="ARBA00022777"/>
    </source>
</evidence>
<evidence type="ECO:0000256" key="13">
    <source>
        <dbReference type="ARBA" id="ARBA00048679"/>
    </source>
</evidence>
<dbReference type="GO" id="GO:0016020">
    <property type="term" value="C:membrane"/>
    <property type="evidence" value="ECO:0007669"/>
    <property type="project" value="UniProtKB-SubCell"/>
</dbReference>
<evidence type="ECO:0000313" key="15">
    <source>
        <dbReference type="EMBL" id="KAK9114926.1"/>
    </source>
</evidence>
<dbReference type="InterPro" id="IPR008271">
    <property type="entry name" value="Ser/Thr_kinase_AS"/>
</dbReference>
<evidence type="ECO:0000256" key="4">
    <source>
        <dbReference type="ARBA" id="ARBA00022553"/>
    </source>
</evidence>
<sequence length="163" mass="19015">MSSIRMLVYEYIDNGNLEQWLHGDVGLVSPLTWEIRMNIILGTAKGLAYLHECLEPKVVHRDVKSSNILLDRQWNAKVSDFGLAKLLFSERSYVTTRVMGTYGLVYFTETDRLRQVIEKEMLKVEWETGKWKIRAKDRIITLCFENNLAFKTDLRRACPEDVV</sequence>
<feature type="domain" description="Protein kinase" evidence="14">
    <location>
        <begin position="1"/>
        <end position="163"/>
    </location>
</feature>
<keyword evidence="4" id="KW-0597">Phosphoprotein</keyword>
<dbReference type="SUPFAM" id="SSF56112">
    <property type="entry name" value="Protein kinase-like (PK-like)"/>
    <property type="match status" value="1"/>
</dbReference>
<dbReference type="PANTHER" id="PTHR47984:SF22">
    <property type="entry name" value="OS03G0125600 PROTEIN"/>
    <property type="match status" value="1"/>
</dbReference>
<dbReference type="InterPro" id="IPR000719">
    <property type="entry name" value="Prot_kinase_dom"/>
</dbReference>
<keyword evidence="11" id="KW-0472">Membrane</keyword>
<evidence type="ECO:0000256" key="5">
    <source>
        <dbReference type="ARBA" id="ARBA00022679"/>
    </source>
</evidence>
<dbReference type="PANTHER" id="PTHR47984">
    <property type="entry name" value="OS01G0323000 PROTEIN"/>
    <property type="match status" value="1"/>
</dbReference>
<dbReference type="Pfam" id="PF00069">
    <property type="entry name" value="Pkinase"/>
    <property type="match status" value="1"/>
</dbReference>
<comment type="caution">
    <text evidence="15">The sequence shown here is derived from an EMBL/GenBank/DDBJ whole genome shotgun (WGS) entry which is preliminary data.</text>
</comment>
<accession>A0AAP0NSI7</accession>
<evidence type="ECO:0000256" key="10">
    <source>
        <dbReference type="ARBA" id="ARBA00022989"/>
    </source>
</evidence>
<dbReference type="PROSITE" id="PS00108">
    <property type="entry name" value="PROTEIN_KINASE_ST"/>
    <property type="match status" value="1"/>
</dbReference>
<dbReference type="InterPro" id="IPR011009">
    <property type="entry name" value="Kinase-like_dom_sf"/>
</dbReference>
<dbReference type="AlphaFoldDB" id="A0AAP0NSI7"/>
<dbReference type="Gene3D" id="1.10.510.10">
    <property type="entry name" value="Transferase(Phosphotransferase) domain 1"/>
    <property type="match status" value="1"/>
</dbReference>
<evidence type="ECO:0000259" key="14">
    <source>
        <dbReference type="PROSITE" id="PS50011"/>
    </source>
</evidence>
<organism evidence="15 16">
    <name type="scientific">Stephania yunnanensis</name>
    <dbReference type="NCBI Taxonomy" id="152371"/>
    <lineage>
        <taxon>Eukaryota</taxon>
        <taxon>Viridiplantae</taxon>
        <taxon>Streptophyta</taxon>
        <taxon>Embryophyta</taxon>
        <taxon>Tracheophyta</taxon>
        <taxon>Spermatophyta</taxon>
        <taxon>Magnoliopsida</taxon>
        <taxon>Ranunculales</taxon>
        <taxon>Menispermaceae</taxon>
        <taxon>Menispermoideae</taxon>
        <taxon>Cissampelideae</taxon>
        <taxon>Stephania</taxon>
    </lineage>
</organism>
<keyword evidence="5" id="KW-0808">Transferase</keyword>
<evidence type="ECO:0000256" key="1">
    <source>
        <dbReference type="ARBA" id="ARBA00004167"/>
    </source>
</evidence>
<evidence type="ECO:0000256" key="11">
    <source>
        <dbReference type="ARBA" id="ARBA00023136"/>
    </source>
</evidence>
<dbReference type="GO" id="GO:0004713">
    <property type="term" value="F:protein tyrosine kinase activity"/>
    <property type="evidence" value="ECO:0007669"/>
    <property type="project" value="InterPro"/>
</dbReference>
<evidence type="ECO:0000256" key="2">
    <source>
        <dbReference type="ARBA" id="ARBA00012513"/>
    </source>
</evidence>
<dbReference type="InterPro" id="IPR020635">
    <property type="entry name" value="Tyr_kinase_cat_dom"/>
</dbReference>
<keyword evidence="16" id="KW-1185">Reference proteome</keyword>
<dbReference type="FunFam" id="1.10.510.10:FF:001023">
    <property type="entry name" value="Os07g0541700 protein"/>
    <property type="match status" value="1"/>
</dbReference>
<reference evidence="15 16" key="1">
    <citation type="submission" date="2024-01" db="EMBL/GenBank/DDBJ databases">
        <title>Genome assemblies of Stephania.</title>
        <authorList>
            <person name="Yang L."/>
        </authorList>
    </citation>
    <scope>NUCLEOTIDE SEQUENCE [LARGE SCALE GENOMIC DNA]</scope>
    <source>
        <strain evidence="15">YNDBR</strain>
        <tissue evidence="15">Leaf</tissue>
    </source>
</reference>
<keyword evidence="9" id="KW-0067">ATP-binding</keyword>
<dbReference type="PROSITE" id="PS50011">
    <property type="entry name" value="PROTEIN_KINASE_DOM"/>
    <property type="match status" value="1"/>
</dbReference>
<evidence type="ECO:0000256" key="3">
    <source>
        <dbReference type="ARBA" id="ARBA00022527"/>
    </source>
</evidence>
<keyword evidence="10" id="KW-1133">Transmembrane helix</keyword>
<proteinExistence type="predicted"/>
<gene>
    <name evidence="15" type="ORF">Syun_021723</name>
</gene>
<dbReference type="EC" id="2.7.11.1" evidence="2"/>
<keyword evidence="6" id="KW-0812">Transmembrane</keyword>
<evidence type="ECO:0000313" key="16">
    <source>
        <dbReference type="Proteomes" id="UP001420932"/>
    </source>
</evidence>
<evidence type="ECO:0000256" key="12">
    <source>
        <dbReference type="ARBA" id="ARBA00047899"/>
    </source>
</evidence>